<dbReference type="Proteomes" id="UP000765224">
    <property type="component" value="Unassembled WGS sequence"/>
</dbReference>
<feature type="transmembrane region" description="Helical" evidence="1">
    <location>
        <begin position="151"/>
        <end position="172"/>
    </location>
</feature>
<organism evidence="2 3">
    <name type="scientific">Pseudomonas ekonensis</name>
    <dbReference type="NCBI Taxonomy" id="2842353"/>
    <lineage>
        <taxon>Bacteria</taxon>
        <taxon>Pseudomonadati</taxon>
        <taxon>Pseudomonadota</taxon>
        <taxon>Gammaproteobacteria</taxon>
        <taxon>Pseudomonadales</taxon>
        <taxon>Pseudomonadaceae</taxon>
        <taxon>Pseudomonas</taxon>
    </lineage>
</organism>
<sequence length="220" mass="24207">MDLRNIAICIAAFLLVLSGVVHGIKFLRKRNVLLGLECLVVAFSATNALLYFLMGWEVSYVISFFCDAFSRGFGIPVIAVIGMMAVTHGYKPQLTKDILLFAAALAATFGLVLSSAIAKPLPYFYLVTWSAYSLYLVWVVCRLVSVGEHRAAIGLALAMLSGQAIASIYDFYKIPGDETNVVLNFYTLAMVTWAFCLMQMHVAYCALERSKNAAYPLQPC</sequence>
<evidence type="ECO:0000313" key="3">
    <source>
        <dbReference type="Proteomes" id="UP000765224"/>
    </source>
</evidence>
<evidence type="ECO:0000256" key="1">
    <source>
        <dbReference type="SAM" id="Phobius"/>
    </source>
</evidence>
<feature type="transmembrane region" description="Helical" evidence="1">
    <location>
        <begin position="60"/>
        <end position="86"/>
    </location>
</feature>
<evidence type="ECO:0008006" key="4">
    <source>
        <dbReference type="Google" id="ProtNLM"/>
    </source>
</evidence>
<proteinExistence type="predicted"/>
<feature type="transmembrane region" description="Helical" evidence="1">
    <location>
        <begin position="98"/>
        <end position="117"/>
    </location>
</feature>
<name>A0ABS6PDJ1_9PSED</name>
<feature type="transmembrane region" description="Helical" evidence="1">
    <location>
        <begin position="123"/>
        <end position="144"/>
    </location>
</feature>
<keyword evidence="1" id="KW-0812">Transmembrane</keyword>
<gene>
    <name evidence="2" type="ORF">KVG96_11255</name>
</gene>
<feature type="transmembrane region" description="Helical" evidence="1">
    <location>
        <begin position="34"/>
        <end position="54"/>
    </location>
</feature>
<dbReference type="RefSeq" id="WP_217892130.1">
    <property type="nucleotide sequence ID" value="NZ_JAHSTS010000001.1"/>
</dbReference>
<comment type="caution">
    <text evidence="2">The sequence shown here is derived from an EMBL/GenBank/DDBJ whole genome shotgun (WGS) entry which is preliminary data.</text>
</comment>
<evidence type="ECO:0000313" key="2">
    <source>
        <dbReference type="EMBL" id="MBV4458530.1"/>
    </source>
</evidence>
<keyword evidence="3" id="KW-1185">Reference proteome</keyword>
<feature type="transmembrane region" description="Helical" evidence="1">
    <location>
        <begin position="6"/>
        <end position="27"/>
    </location>
</feature>
<keyword evidence="1" id="KW-0472">Membrane</keyword>
<feature type="transmembrane region" description="Helical" evidence="1">
    <location>
        <begin position="184"/>
        <end position="207"/>
    </location>
</feature>
<accession>A0ABS6PDJ1</accession>
<reference evidence="2 3" key="1">
    <citation type="submission" date="2021-06" db="EMBL/GenBank/DDBJ databases">
        <title>Updating the genus Pseudomonas: Description of 43 new species and partition of the Pseudomonas putida group.</title>
        <authorList>
            <person name="Girard L."/>
            <person name="Lood C."/>
            <person name="Vandamme P."/>
            <person name="Rokni-Zadeh H."/>
            <person name="Van Noort V."/>
            <person name="Hofte M."/>
            <person name="Lavigne R."/>
            <person name="De Mot R."/>
        </authorList>
    </citation>
    <scope>NUCLEOTIDE SEQUENCE [LARGE SCALE GENOMIC DNA]</scope>
    <source>
        <strain evidence="2 3">COR58</strain>
    </source>
</reference>
<dbReference type="EMBL" id="JAHSTS010000001">
    <property type="protein sequence ID" value="MBV4458530.1"/>
    <property type="molecule type" value="Genomic_DNA"/>
</dbReference>
<protein>
    <recommendedName>
        <fullName evidence="4">YhhN-like protein</fullName>
    </recommendedName>
</protein>
<keyword evidence="1" id="KW-1133">Transmembrane helix</keyword>